<reference evidence="2 3" key="1">
    <citation type="submission" date="2024-02" db="EMBL/GenBank/DDBJ databases">
        <title>Bacteria isolated from the canopy kelp, Nereocystis luetkeana.</title>
        <authorList>
            <person name="Pfister C.A."/>
            <person name="Younker I.T."/>
            <person name="Light S.H."/>
        </authorList>
    </citation>
    <scope>NUCLEOTIDE SEQUENCE [LARGE SCALE GENOMIC DNA]</scope>
    <source>
        <strain evidence="2 3">TI.2.07</strain>
    </source>
</reference>
<name>A0ABU9H7P8_9GAMM</name>
<dbReference type="Pfam" id="PF12974">
    <property type="entry name" value="Phosphonate-bd"/>
    <property type="match status" value="1"/>
</dbReference>
<dbReference type="PANTHER" id="PTHR35841">
    <property type="entry name" value="PHOSPHONATES-BINDING PERIPLASMIC PROTEIN"/>
    <property type="match status" value="1"/>
</dbReference>
<protein>
    <submittedName>
        <fullName evidence="2">Phosphate/phosphite/phosphonate ABC transporter substrate-binding protein</fullName>
    </submittedName>
</protein>
<gene>
    <name evidence="2" type="ORF">V6255_01685</name>
</gene>
<proteinExistence type="predicted"/>
<feature type="signal peptide" evidence="1">
    <location>
        <begin position="1"/>
        <end position="22"/>
    </location>
</feature>
<sequence>MKKLFQFLVAIYISFSINTANADSVLKDSVDNSEHNEVKPLVFGVVPQQSAAKLARNWIPLLKFVSEKAGVELKFATAPDIPTFERRLANGDYDIAYMNPYHYVVLNKEVGFKALVHEKGKRIKGIIVANKNSSFNTLEDLSEQVIAFPAPASFAATLIPKANLIKKDINFTYQYVNSHDAVYRNIAEGRFVAGGGIMRTFNALPESVRNQLKIIWTSDKYTPHAIATYQSVSEVTRQKLITGFLEVEYADTSAQLLGPLAMKGFVKANCDDWDDVRDLNINFLLGQK</sequence>
<keyword evidence="3" id="KW-1185">Reference proteome</keyword>
<dbReference type="EMBL" id="JBAKBA010000002">
    <property type="protein sequence ID" value="MEL0657835.1"/>
    <property type="molecule type" value="Genomic_DNA"/>
</dbReference>
<dbReference type="SUPFAM" id="SSF53850">
    <property type="entry name" value="Periplasmic binding protein-like II"/>
    <property type="match status" value="1"/>
</dbReference>
<dbReference type="RefSeq" id="WP_341626586.1">
    <property type="nucleotide sequence ID" value="NZ_JBAKBA010000002.1"/>
</dbReference>
<dbReference type="Proteomes" id="UP001366060">
    <property type="component" value="Unassembled WGS sequence"/>
</dbReference>
<organism evidence="2 3">
    <name type="scientific">Psychromonas arctica</name>
    <dbReference type="NCBI Taxonomy" id="168275"/>
    <lineage>
        <taxon>Bacteria</taxon>
        <taxon>Pseudomonadati</taxon>
        <taxon>Pseudomonadota</taxon>
        <taxon>Gammaproteobacteria</taxon>
        <taxon>Alteromonadales</taxon>
        <taxon>Psychromonadaceae</taxon>
        <taxon>Psychromonas</taxon>
    </lineage>
</organism>
<keyword evidence="1" id="KW-0732">Signal</keyword>
<evidence type="ECO:0000313" key="3">
    <source>
        <dbReference type="Proteomes" id="UP001366060"/>
    </source>
</evidence>
<evidence type="ECO:0000313" key="2">
    <source>
        <dbReference type="EMBL" id="MEL0657835.1"/>
    </source>
</evidence>
<evidence type="ECO:0000256" key="1">
    <source>
        <dbReference type="SAM" id="SignalP"/>
    </source>
</evidence>
<dbReference type="PANTHER" id="PTHR35841:SF1">
    <property type="entry name" value="PHOSPHONATES-BINDING PERIPLASMIC PROTEIN"/>
    <property type="match status" value="1"/>
</dbReference>
<feature type="chain" id="PRO_5046041964" evidence="1">
    <location>
        <begin position="23"/>
        <end position="288"/>
    </location>
</feature>
<comment type="caution">
    <text evidence="2">The sequence shown here is derived from an EMBL/GenBank/DDBJ whole genome shotgun (WGS) entry which is preliminary data.</text>
</comment>
<accession>A0ABU9H7P8</accession>
<dbReference type="Gene3D" id="3.40.190.10">
    <property type="entry name" value="Periplasmic binding protein-like II"/>
    <property type="match status" value="2"/>
</dbReference>